<reference evidence="2 3" key="1">
    <citation type="submission" date="2018-08" db="EMBL/GenBank/DDBJ databases">
        <title>Genomic Encyclopedia of Type Strains, Phase IV (KMG-IV): sequencing the most valuable type-strain genomes for metagenomic binning, comparative biology and taxonomic classification.</title>
        <authorList>
            <person name="Goeker M."/>
        </authorList>
    </citation>
    <scope>NUCLEOTIDE SEQUENCE [LARGE SCALE GENOMIC DNA]</scope>
    <source>
        <strain evidence="2 3">DSM 25527</strain>
    </source>
</reference>
<feature type="transmembrane region" description="Helical" evidence="1">
    <location>
        <begin position="77"/>
        <end position="102"/>
    </location>
</feature>
<proteinExistence type="predicted"/>
<dbReference type="OrthoDB" id="7477302at2"/>
<keyword evidence="1" id="KW-0812">Transmembrane</keyword>
<gene>
    <name evidence="2" type="ORF">DFR49_0444</name>
</gene>
<protein>
    <recommendedName>
        <fullName evidence="4">Superfamily III holin-X</fullName>
    </recommendedName>
</protein>
<keyword evidence="1" id="KW-0472">Membrane</keyword>
<keyword evidence="1" id="KW-1133">Transmembrane helix</keyword>
<evidence type="ECO:0000256" key="1">
    <source>
        <dbReference type="SAM" id="Phobius"/>
    </source>
</evidence>
<sequence>MKRHSASPDQLPLRLVGNTDDELERIIEARVAERAEVQAIQWRFRLVIIESVMMTTLVIAAGIALDLPMSKTLTGAATVGIGCFLTGLMLIGLTGAASRLLAKLRRKS</sequence>
<evidence type="ECO:0008006" key="4">
    <source>
        <dbReference type="Google" id="ProtNLM"/>
    </source>
</evidence>
<accession>A0A397PFA6</accession>
<evidence type="ECO:0000313" key="2">
    <source>
        <dbReference type="EMBL" id="RIA45915.1"/>
    </source>
</evidence>
<dbReference type="EMBL" id="QXDC01000002">
    <property type="protein sequence ID" value="RIA45915.1"/>
    <property type="molecule type" value="Genomic_DNA"/>
</dbReference>
<dbReference type="Proteomes" id="UP000266568">
    <property type="component" value="Unassembled WGS sequence"/>
</dbReference>
<dbReference type="RefSeq" id="WP_004211683.1">
    <property type="nucleotide sequence ID" value="NZ_QXDC01000002.1"/>
</dbReference>
<comment type="caution">
    <text evidence="2">The sequence shown here is derived from an EMBL/GenBank/DDBJ whole genome shotgun (WGS) entry which is preliminary data.</text>
</comment>
<name>A0A397PFA6_9SPHN</name>
<evidence type="ECO:0000313" key="3">
    <source>
        <dbReference type="Proteomes" id="UP000266568"/>
    </source>
</evidence>
<feature type="transmembrane region" description="Helical" evidence="1">
    <location>
        <begin position="44"/>
        <end position="65"/>
    </location>
</feature>
<keyword evidence="3" id="KW-1185">Reference proteome</keyword>
<dbReference type="AlphaFoldDB" id="A0A397PFA6"/>
<organism evidence="2 3">
    <name type="scientific">Hephaestia caeni</name>
    <dbReference type="NCBI Taxonomy" id="645617"/>
    <lineage>
        <taxon>Bacteria</taxon>
        <taxon>Pseudomonadati</taxon>
        <taxon>Pseudomonadota</taxon>
        <taxon>Alphaproteobacteria</taxon>
        <taxon>Sphingomonadales</taxon>
        <taxon>Sphingomonadaceae</taxon>
        <taxon>Hephaestia</taxon>
    </lineage>
</organism>